<evidence type="ECO:0000313" key="3">
    <source>
        <dbReference type="EMBL" id="CAG8626537.1"/>
    </source>
</evidence>
<dbReference type="SMART" id="SM00225">
    <property type="entry name" value="BTB"/>
    <property type="match status" value="1"/>
</dbReference>
<evidence type="ECO:0000259" key="2">
    <source>
        <dbReference type="PROSITE" id="PS51886"/>
    </source>
</evidence>
<sequence>MSLEFLPTLSRDLLNLLDDVEDYNVLVHTGEEPNAKSFKAHSNILRARSPYFRRALSNEWVVKENNVIVYKKPNISPVVFEIILRYIYSGKIPIEHQNMTDVLELLVAADELMLEELLTCVQNYLIENQSQWLHDNFSQVIHTVFHLQACKMLQDHFIYNICRDAQLFFTSPNFTSVEEDILLALLKRDDLDMEEIQIWDYVLKWGRAQTPTLNEDISEWTVGDFEMLEKTVHKCISYIRFYEISLSDFYDKIRPYKPIIPHDLYEDLVRSHYKPNESQRTRHILPPRLAIIDSNVINSEHVALINCWIDGENHKPALYRKPRYRFKLLYCGTRDGFTPVEFRRKCNNTGANVIVVKLEQTGEIIGGYNPIGWSNRGKYADTEKSFVFNMGDGTGYDNIRLSRVNTKTSQSAIFDLEIYGPNFGRGDLVIYENCKVCSCRKSTTYEHEIIDPGDYALAEFEAFQVITK</sequence>
<dbReference type="PROSITE" id="PS50097">
    <property type="entry name" value="BTB"/>
    <property type="match status" value="1"/>
</dbReference>
<accession>A0A9N9D4Z7</accession>
<dbReference type="InterPro" id="IPR011333">
    <property type="entry name" value="SKP1/BTB/POZ_sf"/>
</dbReference>
<feature type="domain" description="TLDc" evidence="2">
    <location>
        <begin position="295"/>
        <end position="466"/>
    </location>
</feature>
<dbReference type="InterPro" id="IPR006571">
    <property type="entry name" value="TLDc_dom"/>
</dbReference>
<dbReference type="SUPFAM" id="SSF54695">
    <property type="entry name" value="POZ domain"/>
    <property type="match status" value="1"/>
</dbReference>
<organism evidence="3 4">
    <name type="scientific">Paraglomus brasilianum</name>
    <dbReference type="NCBI Taxonomy" id="144538"/>
    <lineage>
        <taxon>Eukaryota</taxon>
        <taxon>Fungi</taxon>
        <taxon>Fungi incertae sedis</taxon>
        <taxon>Mucoromycota</taxon>
        <taxon>Glomeromycotina</taxon>
        <taxon>Glomeromycetes</taxon>
        <taxon>Paraglomerales</taxon>
        <taxon>Paraglomeraceae</taxon>
        <taxon>Paraglomus</taxon>
    </lineage>
</organism>
<dbReference type="Gene3D" id="1.25.40.420">
    <property type="match status" value="1"/>
</dbReference>
<evidence type="ECO:0000259" key="1">
    <source>
        <dbReference type="PROSITE" id="PS50097"/>
    </source>
</evidence>
<dbReference type="PANTHER" id="PTHR24410">
    <property type="entry name" value="HL07962P-RELATED"/>
    <property type="match status" value="1"/>
</dbReference>
<proteinExistence type="predicted"/>
<dbReference type="PROSITE" id="PS51886">
    <property type="entry name" value="TLDC"/>
    <property type="match status" value="1"/>
</dbReference>
<dbReference type="Pfam" id="PF07707">
    <property type="entry name" value="BACK"/>
    <property type="match status" value="1"/>
</dbReference>
<feature type="domain" description="BTB" evidence="1">
    <location>
        <begin position="21"/>
        <end position="96"/>
    </location>
</feature>
<dbReference type="Pfam" id="PF07534">
    <property type="entry name" value="TLD"/>
    <property type="match status" value="1"/>
</dbReference>
<dbReference type="InterPro" id="IPR051481">
    <property type="entry name" value="BTB-POZ/Galectin-3-binding"/>
</dbReference>
<dbReference type="Proteomes" id="UP000789739">
    <property type="component" value="Unassembled WGS sequence"/>
</dbReference>
<protein>
    <submittedName>
        <fullName evidence="3">505_t:CDS:1</fullName>
    </submittedName>
</protein>
<dbReference type="InterPro" id="IPR011705">
    <property type="entry name" value="BACK"/>
</dbReference>
<dbReference type="AlphaFoldDB" id="A0A9N9D4Z7"/>
<dbReference type="OrthoDB" id="5948799at2759"/>
<dbReference type="EMBL" id="CAJVPI010001787">
    <property type="protein sequence ID" value="CAG8626537.1"/>
    <property type="molecule type" value="Genomic_DNA"/>
</dbReference>
<dbReference type="Pfam" id="PF00651">
    <property type="entry name" value="BTB"/>
    <property type="match status" value="1"/>
</dbReference>
<dbReference type="InterPro" id="IPR000210">
    <property type="entry name" value="BTB/POZ_dom"/>
</dbReference>
<evidence type="ECO:0000313" key="4">
    <source>
        <dbReference type="Proteomes" id="UP000789739"/>
    </source>
</evidence>
<dbReference type="CDD" id="cd18186">
    <property type="entry name" value="BTB_POZ_ZBTB_KLHL-like"/>
    <property type="match status" value="1"/>
</dbReference>
<dbReference type="PANTHER" id="PTHR24410:SF23">
    <property type="entry name" value="BTB DOMAIN-CONTAINING PROTEIN-RELATED"/>
    <property type="match status" value="1"/>
</dbReference>
<comment type="caution">
    <text evidence="3">The sequence shown here is derived from an EMBL/GenBank/DDBJ whole genome shotgun (WGS) entry which is preliminary data.</text>
</comment>
<keyword evidence="4" id="KW-1185">Reference proteome</keyword>
<reference evidence="3" key="1">
    <citation type="submission" date="2021-06" db="EMBL/GenBank/DDBJ databases">
        <authorList>
            <person name="Kallberg Y."/>
            <person name="Tangrot J."/>
            <person name="Rosling A."/>
        </authorList>
    </citation>
    <scope>NUCLEOTIDE SEQUENCE</scope>
    <source>
        <strain evidence="3">BR232B</strain>
    </source>
</reference>
<dbReference type="Gene3D" id="3.30.710.10">
    <property type="entry name" value="Potassium Channel Kv1.1, Chain A"/>
    <property type="match status" value="1"/>
</dbReference>
<name>A0A9N9D4Z7_9GLOM</name>
<gene>
    <name evidence="3" type="ORF">PBRASI_LOCUS9009</name>
</gene>